<name>A0A4Y2EPK9_ARAVE</name>
<evidence type="ECO:0000313" key="2">
    <source>
        <dbReference type="Proteomes" id="UP000499080"/>
    </source>
</evidence>
<dbReference type="EMBL" id="BGPR01000644">
    <property type="protein sequence ID" value="GBM29784.1"/>
    <property type="molecule type" value="Genomic_DNA"/>
</dbReference>
<reference evidence="1 2" key="1">
    <citation type="journal article" date="2019" name="Sci. Rep.">
        <title>Orb-weaving spider Araneus ventricosus genome elucidates the spidroin gene catalogue.</title>
        <authorList>
            <person name="Kono N."/>
            <person name="Nakamura H."/>
            <person name="Ohtoshi R."/>
            <person name="Moran D.A.P."/>
            <person name="Shinohara A."/>
            <person name="Yoshida Y."/>
            <person name="Fujiwara M."/>
            <person name="Mori M."/>
            <person name="Tomita M."/>
            <person name="Arakawa K."/>
        </authorList>
    </citation>
    <scope>NUCLEOTIDE SEQUENCE [LARGE SCALE GENOMIC DNA]</scope>
</reference>
<proteinExistence type="predicted"/>
<evidence type="ECO:0000313" key="1">
    <source>
        <dbReference type="EMBL" id="GBM29784.1"/>
    </source>
</evidence>
<protein>
    <submittedName>
        <fullName evidence="1">Uncharacterized protein</fullName>
    </submittedName>
</protein>
<organism evidence="1 2">
    <name type="scientific">Araneus ventricosus</name>
    <name type="common">Orbweaver spider</name>
    <name type="synonym">Epeira ventricosa</name>
    <dbReference type="NCBI Taxonomy" id="182803"/>
    <lineage>
        <taxon>Eukaryota</taxon>
        <taxon>Metazoa</taxon>
        <taxon>Ecdysozoa</taxon>
        <taxon>Arthropoda</taxon>
        <taxon>Chelicerata</taxon>
        <taxon>Arachnida</taxon>
        <taxon>Araneae</taxon>
        <taxon>Araneomorphae</taxon>
        <taxon>Entelegynae</taxon>
        <taxon>Araneoidea</taxon>
        <taxon>Araneidae</taxon>
        <taxon>Araneus</taxon>
    </lineage>
</organism>
<sequence length="113" mass="12940">MAFRSVHTPLFKLHSRSENTKFFFIAKTAAPNWRARAAAASTSACHFYPRIDRPVVCDNIAQVCHSTSFGEQDHGSSVSKTSLQRVAEFMMDFKFRAIVLQLSECKYYEKLDR</sequence>
<dbReference type="Proteomes" id="UP000499080">
    <property type="component" value="Unassembled WGS sequence"/>
</dbReference>
<gene>
    <name evidence="1" type="ORF">AVEN_238854_1</name>
</gene>
<keyword evidence="2" id="KW-1185">Reference proteome</keyword>
<accession>A0A4Y2EPK9</accession>
<comment type="caution">
    <text evidence="1">The sequence shown here is derived from an EMBL/GenBank/DDBJ whole genome shotgun (WGS) entry which is preliminary data.</text>
</comment>
<dbReference type="AlphaFoldDB" id="A0A4Y2EPK9"/>